<dbReference type="GO" id="GO:0099604">
    <property type="term" value="F:ligand-gated calcium channel activity"/>
    <property type="evidence" value="ECO:0007669"/>
    <property type="project" value="TreeGrafter"/>
</dbReference>
<dbReference type="PANTHER" id="PTHR13800:SF12">
    <property type="entry name" value="TRANSIENT RECEPTOR POTENTIAL CATION CHANNEL SUBFAMILY M MEMBER-LIKE 2"/>
    <property type="match status" value="1"/>
</dbReference>
<reference evidence="6" key="2">
    <citation type="journal article" date="2021" name="Genome Biol. Evol.">
        <title>Developing a high-quality reference genome for a parasitic bivalve with doubly uniparental inheritance (Bivalvia: Unionida).</title>
        <authorList>
            <person name="Smith C.H."/>
        </authorList>
    </citation>
    <scope>NUCLEOTIDE SEQUENCE</scope>
    <source>
        <strain evidence="6">CHS0354</strain>
        <tissue evidence="6">Mantle</tissue>
    </source>
</reference>
<evidence type="ECO:0000256" key="4">
    <source>
        <dbReference type="ARBA" id="ARBA00023136"/>
    </source>
</evidence>
<evidence type="ECO:0000259" key="5">
    <source>
        <dbReference type="Pfam" id="PF25508"/>
    </source>
</evidence>
<evidence type="ECO:0000256" key="1">
    <source>
        <dbReference type="ARBA" id="ARBA00004141"/>
    </source>
</evidence>
<keyword evidence="2" id="KW-0812">Transmembrane</keyword>
<dbReference type="InterPro" id="IPR050927">
    <property type="entry name" value="TRPM"/>
</dbReference>
<comment type="subcellular location">
    <subcellularLocation>
        <location evidence="1">Membrane</location>
        <topology evidence="1">Multi-pass membrane protein</topology>
    </subcellularLocation>
</comment>
<dbReference type="Pfam" id="PF25508">
    <property type="entry name" value="TRPM2"/>
    <property type="match status" value="1"/>
</dbReference>
<feature type="domain" description="TRPM-like" evidence="5">
    <location>
        <begin position="32"/>
        <end position="245"/>
    </location>
</feature>
<evidence type="ECO:0000313" key="7">
    <source>
        <dbReference type="Proteomes" id="UP001195483"/>
    </source>
</evidence>
<dbReference type="AlphaFoldDB" id="A0AAE0TD57"/>
<dbReference type="Proteomes" id="UP001195483">
    <property type="component" value="Unassembled WGS sequence"/>
</dbReference>
<evidence type="ECO:0000313" key="6">
    <source>
        <dbReference type="EMBL" id="KAK3607583.1"/>
    </source>
</evidence>
<keyword evidence="3" id="KW-1133">Transmembrane helix</keyword>
<reference evidence="6" key="1">
    <citation type="journal article" date="2021" name="Genome Biol. Evol.">
        <title>A High-Quality Reference Genome for a Parasitic Bivalve with Doubly Uniparental Inheritance (Bivalvia: Unionida).</title>
        <authorList>
            <person name="Smith C.H."/>
        </authorList>
    </citation>
    <scope>NUCLEOTIDE SEQUENCE</scope>
    <source>
        <strain evidence="6">CHS0354</strain>
    </source>
</reference>
<protein>
    <recommendedName>
        <fullName evidence="5">TRPM-like domain-containing protein</fullName>
    </recommendedName>
</protein>
<dbReference type="EMBL" id="JAEAOA010002038">
    <property type="protein sequence ID" value="KAK3607583.1"/>
    <property type="molecule type" value="Genomic_DNA"/>
</dbReference>
<name>A0AAE0TD57_9BIVA</name>
<proteinExistence type="predicted"/>
<keyword evidence="4" id="KW-0472">Membrane</keyword>
<evidence type="ECO:0000256" key="2">
    <source>
        <dbReference type="ARBA" id="ARBA00022692"/>
    </source>
</evidence>
<dbReference type="GO" id="GO:0005886">
    <property type="term" value="C:plasma membrane"/>
    <property type="evidence" value="ECO:0007669"/>
    <property type="project" value="TreeGrafter"/>
</dbReference>
<organism evidence="6 7">
    <name type="scientific">Potamilus streckersoni</name>
    <dbReference type="NCBI Taxonomy" id="2493646"/>
    <lineage>
        <taxon>Eukaryota</taxon>
        <taxon>Metazoa</taxon>
        <taxon>Spiralia</taxon>
        <taxon>Lophotrochozoa</taxon>
        <taxon>Mollusca</taxon>
        <taxon>Bivalvia</taxon>
        <taxon>Autobranchia</taxon>
        <taxon>Heteroconchia</taxon>
        <taxon>Palaeoheterodonta</taxon>
        <taxon>Unionida</taxon>
        <taxon>Unionoidea</taxon>
        <taxon>Unionidae</taxon>
        <taxon>Ambleminae</taxon>
        <taxon>Lampsilini</taxon>
        <taxon>Potamilus</taxon>
    </lineage>
</organism>
<gene>
    <name evidence="6" type="ORF">CHS0354_034631</name>
</gene>
<reference evidence="6" key="3">
    <citation type="submission" date="2023-05" db="EMBL/GenBank/DDBJ databases">
        <authorList>
            <person name="Smith C.H."/>
        </authorList>
    </citation>
    <scope>NUCLEOTIDE SEQUENCE</scope>
    <source>
        <strain evidence="6">CHS0354</strain>
        <tissue evidence="6">Mantle</tissue>
    </source>
</reference>
<dbReference type="PANTHER" id="PTHR13800">
    <property type="entry name" value="TRANSIENT RECEPTOR POTENTIAL CATION CHANNEL, SUBFAMILY M, MEMBER 6"/>
    <property type="match status" value="1"/>
</dbReference>
<accession>A0AAE0TD57</accession>
<keyword evidence="7" id="KW-1185">Reference proteome</keyword>
<dbReference type="InterPro" id="IPR057366">
    <property type="entry name" value="TRPM-like"/>
</dbReference>
<comment type="caution">
    <text evidence="6">The sequence shown here is derived from an EMBL/GenBank/DDBJ whole genome shotgun (WGS) entry which is preliminary data.</text>
</comment>
<evidence type="ECO:0000256" key="3">
    <source>
        <dbReference type="ARBA" id="ARBA00022989"/>
    </source>
</evidence>
<sequence length="251" mass="28965">MKAKNHPNKNQVIDHLGLALTWGKIEIARNDLLIEDTEWPTDKLEDIMLLAIVMNSVDFVELFLEAKLIDLKEFLTIKRLLLLYNNPSQTRQKLFLDSLFRDTGQEKDKDQSNKTITLKMVGKLMTYLLGDYYDSHYISEEKYANAKLNLGIKKCSRCKKLVENSLANVSREPTPSEANNDSTKQTCDFDNPQRELFIWSVLNNQREMAEFFWQDGKNAIAAALVAHALLFAMSRRTHSKELIEQYTSNAK</sequence>